<dbReference type="PANTHER" id="PTHR13271">
    <property type="entry name" value="UNCHARACTERIZED PUTATIVE METHYLTRANSFERASE"/>
    <property type="match status" value="1"/>
</dbReference>
<evidence type="ECO:0000256" key="1">
    <source>
        <dbReference type="SAM" id="MobiDB-lite"/>
    </source>
</evidence>
<name>A0A813LWP7_POLGL</name>
<feature type="region of interest" description="Disordered" evidence="1">
    <location>
        <begin position="1"/>
        <end position="45"/>
    </location>
</feature>
<feature type="compositionally biased region" description="Polar residues" evidence="1">
    <location>
        <begin position="609"/>
        <end position="623"/>
    </location>
</feature>
<proteinExistence type="predicted"/>
<dbReference type="GO" id="GO:0005634">
    <property type="term" value="C:nucleus"/>
    <property type="evidence" value="ECO:0007669"/>
    <property type="project" value="TreeGrafter"/>
</dbReference>
<comment type="caution">
    <text evidence="2">The sequence shown here is derived from an EMBL/GenBank/DDBJ whole genome shotgun (WGS) entry which is preliminary data.</text>
</comment>
<accession>A0A813LWP7</accession>
<evidence type="ECO:0000313" key="3">
    <source>
        <dbReference type="Proteomes" id="UP000626109"/>
    </source>
</evidence>
<dbReference type="Proteomes" id="UP000626109">
    <property type="component" value="Unassembled WGS sequence"/>
</dbReference>
<gene>
    <name evidence="2" type="ORF">PGLA2088_LOCUS51550</name>
</gene>
<feature type="compositionally biased region" description="Low complexity" evidence="1">
    <location>
        <begin position="238"/>
        <end position="275"/>
    </location>
</feature>
<feature type="region of interest" description="Disordered" evidence="1">
    <location>
        <begin position="501"/>
        <end position="530"/>
    </location>
</feature>
<feature type="non-terminal residue" evidence="2">
    <location>
        <position position="630"/>
    </location>
</feature>
<feature type="compositionally biased region" description="Basic and acidic residues" evidence="1">
    <location>
        <begin position="502"/>
        <end position="512"/>
    </location>
</feature>
<evidence type="ECO:0000313" key="2">
    <source>
        <dbReference type="EMBL" id="CAE8743737.1"/>
    </source>
</evidence>
<feature type="compositionally biased region" description="Low complexity" evidence="1">
    <location>
        <begin position="1"/>
        <end position="24"/>
    </location>
</feature>
<evidence type="ECO:0008006" key="4">
    <source>
        <dbReference type="Google" id="ProtNLM"/>
    </source>
</evidence>
<dbReference type="AlphaFoldDB" id="A0A813LWP7"/>
<dbReference type="InterPro" id="IPR046341">
    <property type="entry name" value="SET_dom_sf"/>
</dbReference>
<feature type="compositionally biased region" description="Low complexity" evidence="1">
    <location>
        <begin position="520"/>
        <end position="530"/>
    </location>
</feature>
<organism evidence="2 3">
    <name type="scientific">Polarella glacialis</name>
    <name type="common">Dinoflagellate</name>
    <dbReference type="NCBI Taxonomy" id="89957"/>
    <lineage>
        <taxon>Eukaryota</taxon>
        <taxon>Sar</taxon>
        <taxon>Alveolata</taxon>
        <taxon>Dinophyceae</taxon>
        <taxon>Suessiales</taxon>
        <taxon>Suessiaceae</taxon>
        <taxon>Polarella</taxon>
    </lineage>
</organism>
<feature type="region of interest" description="Disordered" evidence="1">
    <location>
        <begin position="607"/>
        <end position="630"/>
    </location>
</feature>
<protein>
    <recommendedName>
        <fullName evidence="4">SET domain-containing protein</fullName>
    </recommendedName>
</protein>
<dbReference type="SUPFAM" id="SSF82199">
    <property type="entry name" value="SET domain"/>
    <property type="match status" value="1"/>
</dbReference>
<dbReference type="InterPro" id="IPR050600">
    <property type="entry name" value="SETD3_SETD6_MTase"/>
</dbReference>
<feature type="region of interest" description="Disordered" evidence="1">
    <location>
        <begin position="229"/>
        <end position="275"/>
    </location>
</feature>
<dbReference type="CDD" id="cd10527">
    <property type="entry name" value="SET_LSMT"/>
    <property type="match status" value="1"/>
</dbReference>
<sequence>MMLDSGTSSGSNNNNSNNNSNGSRQRQRSRSRSRSCGPSGRQEKPLEEYEKWLSDRGVWWDPRVRLWPPPGFCSAAAAVQFEDMPGPHHGWGLACLQPVARGEVLIRVPRAAAFTATAELGVAGGSAEFQLEADANVPEELRSFKDDVDCQLPLAVALLLAGRAGQGGPWWAKLRPEVTPTRCLTAWLWAWPRADGEDAVPAALLGSELAGPVKAKRGRLRLEAQALRPLLSAAPPRNNNNSSSSNNSNNSSNSSSNSSSSNNNSNSSNNNSNSNNNNTILAEYAQACAVVMSRVQPWWGGSLVPFVDQANHHWGLPHIEFRCVKGGDVVGKAVRSIPPGEILQSYGDMSTADSLYRYGFARRAAAAAAIQPLTDVVTISMELLESVAGSWRLGGGGAQGQPGRGDMVSSGAASQGRRRELLLIKAQLFEESPWDGLEGCFGIELALARRSPGLRGLRSLLAASALLLLPASDWEAAAAEATLCGGSAMATASALAKSIGGRCDKETGGSKDNKKKKNEPSWPSLLPPGLGWAPSEASEVAMEVLRLRDSLYPSAGLAEDEAVYDEAVSKKVTSEGEGEEHSLLLGALQLRIVERRLLAAGVRELASARSPSGQMGAGSSSCGKTAGEKV</sequence>
<dbReference type="GO" id="GO:0016279">
    <property type="term" value="F:protein-lysine N-methyltransferase activity"/>
    <property type="evidence" value="ECO:0007669"/>
    <property type="project" value="TreeGrafter"/>
</dbReference>
<dbReference type="PANTHER" id="PTHR13271:SF34">
    <property type="entry name" value="N-LYSINE METHYLTRANSFERASE SETD6"/>
    <property type="match status" value="1"/>
</dbReference>
<dbReference type="EMBL" id="CAJNNW010037671">
    <property type="protein sequence ID" value="CAE8743737.1"/>
    <property type="molecule type" value="Genomic_DNA"/>
</dbReference>
<dbReference type="Gene3D" id="3.90.1410.10">
    <property type="entry name" value="set domain protein methyltransferase, domain 1"/>
    <property type="match status" value="1"/>
</dbReference>
<reference evidence="2" key="1">
    <citation type="submission" date="2021-02" db="EMBL/GenBank/DDBJ databases">
        <authorList>
            <person name="Dougan E. K."/>
            <person name="Rhodes N."/>
            <person name="Thang M."/>
            <person name="Chan C."/>
        </authorList>
    </citation>
    <scope>NUCLEOTIDE SEQUENCE</scope>
</reference>